<feature type="transmembrane region" description="Helical" evidence="1">
    <location>
        <begin position="6"/>
        <end position="24"/>
    </location>
</feature>
<dbReference type="EMBL" id="CP001932">
    <property type="protein sequence ID" value="ADD06361.1"/>
    <property type="molecule type" value="Genomic_DNA"/>
</dbReference>
<dbReference type="EMBL" id="AOHS01000026">
    <property type="protein sequence ID" value="ELY31496.1"/>
    <property type="molecule type" value="Genomic_DNA"/>
</dbReference>
<dbReference type="AlphaFoldDB" id="D3SZV1"/>
<dbReference type="Pfam" id="PF24460">
    <property type="entry name" value="DUF7575"/>
    <property type="match status" value="1"/>
</dbReference>
<sequence length="152" mass="15988">MTWLRALVAGGVSLFLPGVGHALIRDWIRALIFGGLFISAAVVFLPTGEIAAADSVSESMTAVADETDTITQFLFSFIALFAAIDATFRGLGFPPGSNTNADGEGGPSCPECGKELDEDLTFCHWCTTRLEPAAAEADADGAAEHVEEPPRQ</sequence>
<accession>D3SZV1</accession>
<reference evidence="3 5" key="2">
    <citation type="journal article" date="2012" name="BMC Genomics">
        <title>A comparative genomics perspective on the genetic content of the alkaliphilic haloarchaeon Natrialba magadii ATCC 43099T.</title>
        <authorList>
            <person name="Siddaramappa S."/>
            <person name="Challacombe J.F."/>
            <person name="Decastro R.E."/>
            <person name="Pfeiffer F."/>
            <person name="Sastre D.E."/>
            <person name="Gimenez M.I."/>
            <person name="Paggi R.A."/>
            <person name="Detter J.C."/>
            <person name="Davenport K.W."/>
            <person name="Goodwin L.A."/>
            <person name="Kyrpides N."/>
            <person name="Tapia R."/>
            <person name="Pitluck S."/>
            <person name="Lucas S."/>
            <person name="Woyke T."/>
            <person name="Maupin-Furlow J.A."/>
        </authorList>
    </citation>
    <scope>NUCLEOTIDE SEQUENCE [LARGE SCALE GENOMIC DNA]</scope>
    <source>
        <strain evidence="3">ATCC 43099</strain>
        <strain evidence="5">ATCC 43099 / DSM 3394 / CCM 3739 / CIP 104546 / IAM 13178 / JCM 8861 / NBRC 102185 / NCIMB 2190 / MS3</strain>
    </source>
</reference>
<evidence type="ECO:0000313" key="5">
    <source>
        <dbReference type="Proteomes" id="UP000001879"/>
    </source>
</evidence>
<reference evidence="5" key="1">
    <citation type="submission" date="2010-02" db="EMBL/GenBank/DDBJ databases">
        <title>Complete sequence of chromosome of Natrialba magadii ATCC 43099.</title>
        <authorList>
            <consortium name="US DOE Joint Genome Institute"/>
            <person name="Lucas S."/>
            <person name="Copeland A."/>
            <person name="Lapidus A."/>
            <person name="Cheng J.-F."/>
            <person name="Bruce D."/>
            <person name="Goodwin L."/>
            <person name="Pitluck S."/>
            <person name="Davenport K."/>
            <person name="Saunders E."/>
            <person name="Detter J.C."/>
            <person name="Han C."/>
            <person name="Tapia R."/>
            <person name="Land M."/>
            <person name="Hauser L."/>
            <person name="Kyrpides N."/>
            <person name="Mikhailova N."/>
            <person name="De Castro R.E."/>
            <person name="Maupin-Furlow J.A."/>
            <person name="Woyke T."/>
        </authorList>
    </citation>
    <scope>NUCLEOTIDE SEQUENCE [LARGE SCALE GENOMIC DNA]</scope>
    <source>
        <strain evidence="5">ATCC 43099 / DSM 3394 / CCM 3739 / CIP 104546 / IAM 13178 / JCM 8861 / NBRC 102185 / NCIMB 2190 / MS3</strain>
    </source>
</reference>
<evidence type="ECO:0000313" key="6">
    <source>
        <dbReference type="Proteomes" id="UP000011543"/>
    </source>
</evidence>
<keyword evidence="1" id="KW-0472">Membrane</keyword>
<proteinExistence type="predicted"/>
<evidence type="ECO:0000313" key="4">
    <source>
        <dbReference type="EMBL" id="ELY31496.1"/>
    </source>
</evidence>
<name>D3SZV1_NATMM</name>
<dbReference type="STRING" id="547559.Nmag_2807"/>
<evidence type="ECO:0000259" key="2">
    <source>
        <dbReference type="Pfam" id="PF24460"/>
    </source>
</evidence>
<evidence type="ECO:0000313" key="3">
    <source>
        <dbReference type="EMBL" id="ADD06361.1"/>
    </source>
</evidence>
<dbReference type="OrthoDB" id="204947at2157"/>
<feature type="transmembrane region" description="Helical" evidence="1">
    <location>
        <begin position="73"/>
        <end position="91"/>
    </location>
</feature>
<keyword evidence="1" id="KW-1133">Transmembrane helix</keyword>
<dbReference type="Proteomes" id="UP000001879">
    <property type="component" value="Chromosome"/>
</dbReference>
<dbReference type="RefSeq" id="WP_004214899.1">
    <property type="nucleotide sequence ID" value="NC_013922.1"/>
</dbReference>
<dbReference type="Proteomes" id="UP000011543">
    <property type="component" value="Unassembled WGS sequence"/>
</dbReference>
<dbReference type="InterPro" id="IPR055997">
    <property type="entry name" value="DUF7575"/>
</dbReference>
<dbReference type="PaxDb" id="547559-Nmag_2807"/>
<organism evidence="3 5">
    <name type="scientific">Natrialba magadii (strain ATCC 43099 / DSM 3394 / CCM 3739 / CIP 104546 / IAM 13178 / JCM 8861 / NBRC 102185 / NCIMB 2190 / MS3)</name>
    <name type="common">Natronobacterium magadii</name>
    <dbReference type="NCBI Taxonomy" id="547559"/>
    <lineage>
        <taxon>Archaea</taxon>
        <taxon>Methanobacteriati</taxon>
        <taxon>Methanobacteriota</taxon>
        <taxon>Stenosarchaea group</taxon>
        <taxon>Halobacteria</taxon>
        <taxon>Halobacteriales</taxon>
        <taxon>Natrialbaceae</taxon>
        <taxon>Natrialba</taxon>
    </lineage>
</organism>
<keyword evidence="5" id="KW-1185">Reference proteome</keyword>
<evidence type="ECO:0000256" key="1">
    <source>
        <dbReference type="SAM" id="Phobius"/>
    </source>
</evidence>
<dbReference type="KEGG" id="nmg:Nmag_2807"/>
<protein>
    <recommendedName>
        <fullName evidence="2">DUF7575 domain-containing protein</fullName>
    </recommendedName>
</protein>
<gene>
    <name evidence="3" type="ordered locus">Nmag_2807</name>
    <name evidence="4" type="ORF">C500_06371</name>
</gene>
<feature type="transmembrane region" description="Helical" evidence="1">
    <location>
        <begin position="31"/>
        <end position="53"/>
    </location>
</feature>
<dbReference type="HOGENOM" id="CLU_143268_0_0_2"/>
<dbReference type="GeneID" id="8825663"/>
<dbReference type="eggNOG" id="arCOG03295">
    <property type="taxonomic scope" value="Archaea"/>
</dbReference>
<reference evidence="4 6" key="3">
    <citation type="journal article" date="2014" name="PLoS Genet.">
        <title>Phylogenetically driven sequencing of extremely halophilic archaea reveals strategies for static and dynamic osmo-response.</title>
        <authorList>
            <person name="Becker E.A."/>
            <person name="Seitzer P.M."/>
            <person name="Tritt A."/>
            <person name="Larsen D."/>
            <person name="Krusor M."/>
            <person name="Yao A.I."/>
            <person name="Wu D."/>
            <person name="Madern D."/>
            <person name="Eisen J.A."/>
            <person name="Darling A.E."/>
            <person name="Facciotti M.T."/>
        </authorList>
    </citation>
    <scope>NUCLEOTIDE SEQUENCE [LARGE SCALE GENOMIC DNA]</scope>
    <source>
        <strain evidence="6">ATCC 43099 / DSM 3394 / CCM 3739 / CIP 104546 / IAM 13178 / JCM 8861 / NBRC 102185 / NCIMB 2190 / MS3</strain>
        <strain evidence="4">MS-3</strain>
    </source>
</reference>
<dbReference type="PATRIC" id="fig|547559.17.peg.1234"/>
<feature type="domain" description="DUF7575" evidence="2">
    <location>
        <begin position="104"/>
        <end position="131"/>
    </location>
</feature>
<keyword evidence="1" id="KW-0812">Transmembrane</keyword>
<reference evidence="3" key="4">
    <citation type="submission" date="2016-09" db="EMBL/GenBank/DDBJ databases">
        <authorList>
            <person name="Pfeiffer F."/>
        </authorList>
    </citation>
    <scope>NUCLEOTIDE SEQUENCE</scope>
    <source>
        <strain evidence="3">ATCC 43099</strain>
    </source>
</reference>